<dbReference type="EMBL" id="LAZR01015992">
    <property type="protein sequence ID" value="KKM06446.1"/>
    <property type="molecule type" value="Genomic_DNA"/>
</dbReference>
<organism evidence="1">
    <name type="scientific">marine sediment metagenome</name>
    <dbReference type="NCBI Taxonomy" id="412755"/>
    <lineage>
        <taxon>unclassified sequences</taxon>
        <taxon>metagenomes</taxon>
        <taxon>ecological metagenomes</taxon>
    </lineage>
</organism>
<comment type="caution">
    <text evidence="1">The sequence shown here is derived from an EMBL/GenBank/DDBJ whole genome shotgun (WGS) entry which is preliminary data.</text>
</comment>
<feature type="non-terminal residue" evidence="1">
    <location>
        <position position="1"/>
    </location>
</feature>
<protein>
    <submittedName>
        <fullName evidence="1">Uncharacterized protein</fullName>
    </submittedName>
</protein>
<accession>A0A0F9JL55</accession>
<proteinExistence type="predicted"/>
<evidence type="ECO:0000313" key="1">
    <source>
        <dbReference type="EMBL" id="KKM06446.1"/>
    </source>
</evidence>
<dbReference type="AlphaFoldDB" id="A0A0F9JL55"/>
<name>A0A0F9JL55_9ZZZZ</name>
<gene>
    <name evidence="1" type="ORF">LCGC14_1743930</name>
</gene>
<reference evidence="1" key="1">
    <citation type="journal article" date="2015" name="Nature">
        <title>Complex archaea that bridge the gap between prokaryotes and eukaryotes.</title>
        <authorList>
            <person name="Spang A."/>
            <person name="Saw J.H."/>
            <person name="Jorgensen S.L."/>
            <person name="Zaremba-Niedzwiedzka K."/>
            <person name="Martijn J."/>
            <person name="Lind A.E."/>
            <person name="van Eijk R."/>
            <person name="Schleper C."/>
            <person name="Guy L."/>
            <person name="Ettema T.J."/>
        </authorList>
    </citation>
    <scope>NUCLEOTIDE SEQUENCE</scope>
</reference>
<sequence>VLVYQDGGKAFSTVPFQVTNVSVHKGTRGLSVRDYKGNKMNLILSPSVDGIVPVSKSSTLAPLMGSGKNYMVSMKMSFVAMPKLAPVSESSEAFLKKASFESLDPNKLTISTANGQYIFRGNQLRKYAMASDLFDFDSLQRHEAEFLLCSWGLGQEKVAVALNGLQDRLCIEVHKLAWPPTGRPMLKTASTKLVNLLKALKPPMHELVKIASALEDADSVDSVLSLGFLNSENLSRFSGAKPMLKQTVGMLSKLLLAARLGLEDVNEDAIKSALTHIERVIGGLGKVKMMAESEEKTSSVSRKDAATRAFGAAL</sequence>